<comment type="similarity">
    <text evidence="1">Belongs to the short-chain dehydrogenases/reductases (SDR) family.</text>
</comment>
<dbReference type="InterPro" id="IPR002347">
    <property type="entry name" value="SDR_fam"/>
</dbReference>
<dbReference type="PANTHER" id="PTHR43943">
    <property type="entry name" value="DEHYDROGENASE/REDUCTASE (SDR FAMILY) MEMBER 4"/>
    <property type="match status" value="1"/>
</dbReference>
<evidence type="ECO:0000313" key="3">
    <source>
        <dbReference type="EMBL" id="MFC0681574.1"/>
    </source>
</evidence>
<keyword evidence="4" id="KW-1185">Reference proteome</keyword>
<sequence length="263" mass="27322">MDELQPPSAVELFSLAGTVALVTGATRGIGLSTARLLASAGATTVLTGLPEEQPERVASALANEGLPVVGRTCDARNESRLREVVQFALSEYGRIDTVVANAGVALDSGTHLTSTDEQLDAMFDLHVRGVLRLANLAIPPMADGGGGSFLVMSSIAGLRGNRMLGLYGITKAANAQLARNLAVQWGDRNVRVNAISPGVIDTDFAKPITDNGAVALIRLARTPLHRFGHAHHVAGTVLWLASEAGAFTTGQNIVVDGGTLIAD</sequence>
<evidence type="ECO:0000313" key="4">
    <source>
        <dbReference type="Proteomes" id="UP001589896"/>
    </source>
</evidence>
<dbReference type="EC" id="1.1.1.-" evidence="3"/>
<accession>A0ABV6RX69</accession>
<name>A0ABV6RX69_9GAMM</name>
<gene>
    <name evidence="3" type="ORF">ACFFGH_27410</name>
</gene>
<reference evidence="3 4" key="1">
    <citation type="submission" date="2024-09" db="EMBL/GenBank/DDBJ databases">
        <authorList>
            <person name="Sun Q."/>
            <person name="Mori K."/>
        </authorList>
    </citation>
    <scope>NUCLEOTIDE SEQUENCE [LARGE SCALE GENOMIC DNA]</scope>
    <source>
        <strain evidence="3 4">KCTC 23076</strain>
    </source>
</reference>
<proteinExistence type="inferred from homology"/>
<dbReference type="Gene3D" id="3.40.50.720">
    <property type="entry name" value="NAD(P)-binding Rossmann-like Domain"/>
    <property type="match status" value="1"/>
</dbReference>
<dbReference type="CDD" id="cd05233">
    <property type="entry name" value="SDR_c"/>
    <property type="match status" value="1"/>
</dbReference>
<dbReference type="RefSeq" id="WP_386674439.1">
    <property type="nucleotide sequence ID" value="NZ_JBHLTG010000008.1"/>
</dbReference>
<organism evidence="3 4">
    <name type="scientific">Lysobacter korlensis</name>
    <dbReference type="NCBI Taxonomy" id="553636"/>
    <lineage>
        <taxon>Bacteria</taxon>
        <taxon>Pseudomonadati</taxon>
        <taxon>Pseudomonadota</taxon>
        <taxon>Gammaproteobacteria</taxon>
        <taxon>Lysobacterales</taxon>
        <taxon>Lysobacteraceae</taxon>
        <taxon>Lysobacter</taxon>
    </lineage>
</organism>
<comment type="caution">
    <text evidence="3">The sequence shown here is derived from an EMBL/GenBank/DDBJ whole genome shotgun (WGS) entry which is preliminary data.</text>
</comment>
<dbReference type="InterPro" id="IPR057326">
    <property type="entry name" value="KR_dom"/>
</dbReference>
<protein>
    <submittedName>
        <fullName evidence="3">SDR family NAD(P)-dependent oxidoreductase</fullName>
        <ecNumber evidence="3">1.1.1.-</ecNumber>
    </submittedName>
</protein>
<dbReference type="Proteomes" id="UP001589896">
    <property type="component" value="Unassembled WGS sequence"/>
</dbReference>
<evidence type="ECO:0000256" key="1">
    <source>
        <dbReference type="ARBA" id="ARBA00006484"/>
    </source>
</evidence>
<dbReference type="SMART" id="SM00822">
    <property type="entry name" value="PKS_KR"/>
    <property type="match status" value="1"/>
</dbReference>
<dbReference type="InterPro" id="IPR036291">
    <property type="entry name" value="NAD(P)-bd_dom_sf"/>
</dbReference>
<feature type="domain" description="Ketoreductase" evidence="2">
    <location>
        <begin position="18"/>
        <end position="198"/>
    </location>
</feature>
<dbReference type="PANTHER" id="PTHR43943:SF2">
    <property type="entry name" value="DEHYDROGENASE_REDUCTASE 4"/>
    <property type="match status" value="1"/>
</dbReference>
<dbReference type="Pfam" id="PF13561">
    <property type="entry name" value="adh_short_C2"/>
    <property type="match status" value="1"/>
</dbReference>
<keyword evidence="3" id="KW-0560">Oxidoreductase</keyword>
<evidence type="ECO:0000259" key="2">
    <source>
        <dbReference type="SMART" id="SM00822"/>
    </source>
</evidence>
<dbReference type="PRINTS" id="PR00081">
    <property type="entry name" value="GDHRDH"/>
</dbReference>
<dbReference type="SUPFAM" id="SSF51735">
    <property type="entry name" value="NAD(P)-binding Rossmann-fold domains"/>
    <property type="match status" value="1"/>
</dbReference>
<dbReference type="GO" id="GO:0016491">
    <property type="term" value="F:oxidoreductase activity"/>
    <property type="evidence" value="ECO:0007669"/>
    <property type="project" value="UniProtKB-KW"/>
</dbReference>
<dbReference type="EMBL" id="JBHLTG010000008">
    <property type="protein sequence ID" value="MFC0681574.1"/>
    <property type="molecule type" value="Genomic_DNA"/>
</dbReference>